<organism evidence="1 2">
    <name type="scientific">Sulfitobacter aestuariivivens</name>
    <dbReference type="NCBI Taxonomy" id="2766981"/>
    <lineage>
        <taxon>Bacteria</taxon>
        <taxon>Pseudomonadati</taxon>
        <taxon>Pseudomonadota</taxon>
        <taxon>Alphaproteobacteria</taxon>
        <taxon>Rhodobacterales</taxon>
        <taxon>Roseobacteraceae</taxon>
        <taxon>Sulfitobacter</taxon>
    </lineage>
</organism>
<dbReference type="InterPro" id="IPR029058">
    <property type="entry name" value="AB_hydrolase_fold"/>
</dbReference>
<dbReference type="AlphaFoldDB" id="A0A927D6Y7"/>
<gene>
    <name evidence="1" type="ORF">H9Q16_19165</name>
</gene>
<protein>
    <submittedName>
        <fullName evidence="1">DUF3089 domain-containing protein</fullName>
    </submittedName>
</protein>
<evidence type="ECO:0000313" key="1">
    <source>
        <dbReference type="EMBL" id="MBD3666064.1"/>
    </source>
</evidence>
<dbReference type="InterPro" id="IPR021440">
    <property type="entry name" value="DUF3089"/>
</dbReference>
<comment type="caution">
    <text evidence="1">The sequence shown here is derived from an EMBL/GenBank/DDBJ whole genome shotgun (WGS) entry which is preliminary data.</text>
</comment>
<dbReference type="SUPFAM" id="SSF53474">
    <property type="entry name" value="alpha/beta-Hydrolases"/>
    <property type="match status" value="1"/>
</dbReference>
<reference evidence="1" key="1">
    <citation type="submission" date="2020-08" db="EMBL/GenBank/DDBJ databases">
        <title>Sulfitobacter aestuariivivens sp. nov., isolated from a tidal flat.</title>
        <authorList>
            <person name="Park S."/>
            <person name="Yoon J.-H."/>
        </authorList>
    </citation>
    <scope>NUCLEOTIDE SEQUENCE</scope>
    <source>
        <strain evidence="1">TSTF-M16</strain>
    </source>
</reference>
<accession>A0A927D6Y7</accession>
<proteinExistence type="predicted"/>
<dbReference type="Pfam" id="PF11288">
    <property type="entry name" value="DUF3089"/>
    <property type="match status" value="1"/>
</dbReference>
<dbReference type="Proteomes" id="UP000635142">
    <property type="component" value="Unassembled WGS sequence"/>
</dbReference>
<dbReference type="RefSeq" id="WP_191077079.1">
    <property type="nucleotide sequence ID" value="NZ_JACTAG010000003.1"/>
</dbReference>
<dbReference type="Gene3D" id="3.40.50.1820">
    <property type="entry name" value="alpha/beta hydrolase"/>
    <property type="match status" value="1"/>
</dbReference>
<name>A0A927D6Y7_9RHOB</name>
<dbReference type="EMBL" id="JACTAG010000003">
    <property type="protein sequence ID" value="MBD3666064.1"/>
    <property type="molecule type" value="Genomic_DNA"/>
</dbReference>
<evidence type="ECO:0000313" key="2">
    <source>
        <dbReference type="Proteomes" id="UP000635142"/>
    </source>
</evidence>
<sequence>MTKWLFRIGLVLVILFGLASLFRNEVWYLGARLLIKPSQEFFQSSTPAAPDYTRNAAWAAHPDTDDNADFVPPGLPAVDEPRQVAAFYVHPTTYISGAGWNAPLDDPDASQWRDGSLLLAQASAFNACCTVFAPKYRQATFWVFIDDAPSATAALDLAYRDVATAFDQFLTEIDGAPFILAGHSQGAQHLMTLLTNRFSTGPLRDRLVAAYAIGLPTRGILGATQAIPLCQTATETGCYVAWNAMGSDGQMAEIDRPRPCVNPLSWQPNGARVPASENLGALSVTGEITLTPAFASAQCHADRLEVGPFASNIFDDVPLRLGKDNYHVLDYSLFYANIRQNAVDRSKAFIASQSQTADTD</sequence>
<keyword evidence="2" id="KW-1185">Reference proteome</keyword>